<dbReference type="Proteomes" id="UP000254559">
    <property type="component" value="Unassembled WGS sequence"/>
</dbReference>
<gene>
    <name evidence="1" type="ORF">NCTC11564_01099</name>
</gene>
<evidence type="ECO:0000313" key="1">
    <source>
        <dbReference type="EMBL" id="SUN63695.1"/>
    </source>
</evidence>
<organism evidence="1 2">
    <name type="scientific">Streptococcus dysgalactiae subsp. equisimilis</name>
    <name type="common">Streptococcus equisimilis</name>
    <dbReference type="NCBI Taxonomy" id="119602"/>
    <lineage>
        <taxon>Bacteria</taxon>
        <taxon>Bacillati</taxon>
        <taxon>Bacillota</taxon>
        <taxon>Bacilli</taxon>
        <taxon>Lactobacillales</taxon>
        <taxon>Streptococcaceae</taxon>
        <taxon>Streptococcus</taxon>
    </lineage>
</organism>
<sequence>MVITKHYAVHGKKYRRQLIKYILDPKKTRNLSLISDFGMSNYLDFPDYVELVKMYQNNFLSNDQLYDSRFDRQEKKQ</sequence>
<accession>A0A9X8T395</accession>
<evidence type="ECO:0000313" key="2">
    <source>
        <dbReference type="Proteomes" id="UP000254559"/>
    </source>
</evidence>
<comment type="caution">
    <text evidence="1">The sequence shown here is derived from an EMBL/GenBank/DDBJ whole genome shotgun (WGS) entry which is preliminary data.</text>
</comment>
<protein>
    <submittedName>
        <fullName evidence="1">Tn5252, relaxase</fullName>
    </submittedName>
</protein>
<dbReference type="EMBL" id="UHFO01000001">
    <property type="protein sequence ID" value="SUN63695.1"/>
    <property type="molecule type" value="Genomic_DNA"/>
</dbReference>
<dbReference type="AlphaFoldDB" id="A0A9X8T395"/>
<proteinExistence type="predicted"/>
<reference evidence="1 2" key="1">
    <citation type="submission" date="2018-06" db="EMBL/GenBank/DDBJ databases">
        <authorList>
            <consortium name="Pathogen Informatics"/>
            <person name="Doyle S."/>
        </authorList>
    </citation>
    <scope>NUCLEOTIDE SEQUENCE [LARGE SCALE GENOMIC DNA]</scope>
    <source>
        <strain evidence="1 2">NCTC11564</strain>
    </source>
</reference>
<name>A0A9X8T395_STREQ</name>